<sequence>MITTHIRIVSELQVNSSVTSYRKNFKSPCLKLFQDNDLIWKSTVTANDRIKRHISEKPQFEPQASLSNPTTAQTHQIRIISAKWSNDEISDEILVSSSQINNVPQIHSSYQRTIHRRHGEHAIRHLHHNRHTTERKKREQHKAKKIINLVKPQEVFQCPTKDPAKQHITIVRVDEICDGVPTCPNSEDENPTGYTRTDGVYEQGIKRSYNQKTNRTLKRLKLTKPQQYKVQISTANESQ</sequence>
<evidence type="ECO:0000313" key="1">
    <source>
        <dbReference type="Proteomes" id="UP000046393"/>
    </source>
</evidence>
<dbReference type="Proteomes" id="UP000046393">
    <property type="component" value="Unplaced"/>
</dbReference>
<accession>A0A158R3U2</accession>
<dbReference type="WBParaSite" id="SMUV_0000029201-mRNA-1">
    <property type="protein sequence ID" value="SMUV_0000029201-mRNA-1"/>
    <property type="gene ID" value="SMUV_0000029201"/>
</dbReference>
<name>A0A158R3U2_9BILA</name>
<organism evidence="1 2">
    <name type="scientific">Syphacia muris</name>
    <dbReference type="NCBI Taxonomy" id="451379"/>
    <lineage>
        <taxon>Eukaryota</taxon>
        <taxon>Metazoa</taxon>
        <taxon>Ecdysozoa</taxon>
        <taxon>Nematoda</taxon>
        <taxon>Chromadorea</taxon>
        <taxon>Rhabditida</taxon>
        <taxon>Spirurina</taxon>
        <taxon>Oxyuridomorpha</taxon>
        <taxon>Oxyuroidea</taxon>
        <taxon>Oxyuridae</taxon>
        <taxon>Syphacia</taxon>
    </lineage>
</organism>
<evidence type="ECO:0000313" key="2">
    <source>
        <dbReference type="WBParaSite" id="SMUV_0000029201-mRNA-1"/>
    </source>
</evidence>
<proteinExistence type="predicted"/>
<keyword evidence="1" id="KW-1185">Reference proteome</keyword>
<dbReference type="AlphaFoldDB" id="A0A158R3U2"/>
<protein>
    <submittedName>
        <fullName evidence="2">Uncharacterized protein</fullName>
    </submittedName>
</protein>
<reference evidence="2" key="1">
    <citation type="submission" date="2016-04" db="UniProtKB">
        <authorList>
            <consortium name="WormBaseParasite"/>
        </authorList>
    </citation>
    <scope>IDENTIFICATION</scope>
</reference>